<protein>
    <recommendedName>
        <fullName evidence="2">Ribbon-helix-helix protein CopG domain-containing protein</fullName>
    </recommendedName>
</protein>
<organism evidence="1">
    <name type="scientific">Candidatus Kentrum sp. FW</name>
    <dbReference type="NCBI Taxonomy" id="2126338"/>
    <lineage>
        <taxon>Bacteria</taxon>
        <taxon>Pseudomonadati</taxon>
        <taxon>Pseudomonadota</taxon>
        <taxon>Gammaproteobacteria</taxon>
        <taxon>Candidatus Kentrum</taxon>
    </lineage>
</organism>
<sequence length="70" mass="8250">MQNVQISNDVAFLLRELTERGHISSANLIAQLVKSYKNEITKQDELKEFFEPYRKNISGFAFNREETNER</sequence>
<proteinExistence type="predicted"/>
<evidence type="ECO:0008006" key="2">
    <source>
        <dbReference type="Google" id="ProtNLM"/>
    </source>
</evidence>
<gene>
    <name evidence="1" type="ORF">BECKFW1821A_GA0114235_103011</name>
</gene>
<dbReference type="AlphaFoldDB" id="A0A450SEE1"/>
<dbReference type="EMBL" id="CAADEW010000030">
    <property type="protein sequence ID" value="VFJ51074.1"/>
    <property type="molecule type" value="Genomic_DNA"/>
</dbReference>
<accession>A0A450SEE1</accession>
<name>A0A450SEE1_9GAMM</name>
<evidence type="ECO:0000313" key="1">
    <source>
        <dbReference type="EMBL" id="VFJ51074.1"/>
    </source>
</evidence>
<reference evidence="1" key="1">
    <citation type="submission" date="2019-02" db="EMBL/GenBank/DDBJ databases">
        <authorList>
            <person name="Gruber-Vodicka R. H."/>
            <person name="Seah K. B. B."/>
        </authorList>
    </citation>
    <scope>NUCLEOTIDE SEQUENCE</scope>
    <source>
        <strain evidence="1">BECK_BZ15</strain>
    </source>
</reference>